<sequence>MRILQVLFIIFLLFSHELQATPNLFVPLNEITLVSDNLTITVSRDEISDRVKYVEVTSPNKTFTIYSDVFDLAYAVNLQEAILTQTINLKKGLMEDYQLYIPYDLHSVDGSEPPEEQKLNTRKLVIYFDNTQVKKVFTK</sequence>
<name>A0ABQ1TYS2_9GAMM</name>
<comment type="caution">
    <text evidence="1">The sequence shown here is derived from an EMBL/GenBank/DDBJ whole genome shotgun (WGS) entry which is preliminary data.</text>
</comment>
<organism evidence="1 2">
    <name type="scientific">Pseudoalteromonas gelatinilytica</name>
    <dbReference type="NCBI Taxonomy" id="1703256"/>
    <lineage>
        <taxon>Bacteria</taxon>
        <taxon>Pseudomonadati</taxon>
        <taxon>Pseudomonadota</taxon>
        <taxon>Gammaproteobacteria</taxon>
        <taxon>Alteromonadales</taxon>
        <taxon>Pseudoalteromonadaceae</taxon>
        <taxon>Pseudoalteromonas</taxon>
    </lineage>
</organism>
<gene>
    <name evidence="1" type="ORF">GCM10008027_33830</name>
</gene>
<proteinExistence type="predicted"/>
<dbReference type="Proteomes" id="UP000638462">
    <property type="component" value="Unassembled WGS sequence"/>
</dbReference>
<evidence type="ECO:0000313" key="2">
    <source>
        <dbReference type="Proteomes" id="UP000638462"/>
    </source>
</evidence>
<protein>
    <submittedName>
        <fullName evidence="1">Uncharacterized protein</fullName>
    </submittedName>
</protein>
<evidence type="ECO:0000313" key="1">
    <source>
        <dbReference type="EMBL" id="GGF06213.1"/>
    </source>
</evidence>
<dbReference type="EMBL" id="BMIT01000015">
    <property type="protein sequence ID" value="GGF06213.1"/>
    <property type="molecule type" value="Genomic_DNA"/>
</dbReference>
<accession>A0ABQ1TYS2</accession>
<keyword evidence="2" id="KW-1185">Reference proteome</keyword>
<reference evidence="2" key="1">
    <citation type="journal article" date="2019" name="Int. J. Syst. Evol. Microbiol.">
        <title>The Global Catalogue of Microorganisms (GCM) 10K type strain sequencing project: providing services to taxonomists for standard genome sequencing and annotation.</title>
        <authorList>
            <consortium name="The Broad Institute Genomics Platform"/>
            <consortium name="The Broad Institute Genome Sequencing Center for Infectious Disease"/>
            <person name="Wu L."/>
            <person name="Ma J."/>
        </authorList>
    </citation>
    <scope>NUCLEOTIDE SEQUENCE [LARGE SCALE GENOMIC DNA]</scope>
    <source>
        <strain evidence="2">CGMCC 1.15394</strain>
    </source>
</reference>